<evidence type="ECO:0000313" key="2">
    <source>
        <dbReference type="Proteomes" id="UP000281549"/>
    </source>
</evidence>
<proteinExistence type="predicted"/>
<dbReference type="EMBL" id="ML005488">
    <property type="protein sequence ID" value="RKP18343.1"/>
    <property type="molecule type" value="Genomic_DNA"/>
</dbReference>
<protein>
    <submittedName>
        <fullName evidence="1">Uncharacterized protein</fullName>
    </submittedName>
</protein>
<evidence type="ECO:0000313" key="1">
    <source>
        <dbReference type="EMBL" id="RKP18343.1"/>
    </source>
</evidence>
<name>A0A4P9YFS5_ROZAC</name>
<sequence length="135" mass="15567">MRRALYKMVKEKKCLDKWQVKVWMKKHLDIDTNVSLVVKPNTDDTVYKTISIHGEYQCPNASLSMTSLAIRQRVLYYHFGQGSFHMFVLWEVKDISPNQASAITDVIFLEIGFNLSILHNTKSARIYGAADLNLD</sequence>
<gene>
    <name evidence="1" type="ORF">ROZALSC1DRAFT_23327</name>
</gene>
<dbReference type="Proteomes" id="UP000281549">
    <property type="component" value="Unassembled WGS sequence"/>
</dbReference>
<accession>A0A4P9YFS5</accession>
<reference evidence="2" key="1">
    <citation type="journal article" date="2018" name="Nat. Microbiol.">
        <title>Leveraging single-cell genomics to expand the fungal tree of life.</title>
        <authorList>
            <person name="Ahrendt S.R."/>
            <person name="Quandt C.A."/>
            <person name="Ciobanu D."/>
            <person name="Clum A."/>
            <person name="Salamov A."/>
            <person name="Andreopoulos B."/>
            <person name="Cheng J.F."/>
            <person name="Woyke T."/>
            <person name="Pelin A."/>
            <person name="Henrissat B."/>
            <person name="Reynolds N.K."/>
            <person name="Benny G.L."/>
            <person name="Smith M.E."/>
            <person name="James T.Y."/>
            <person name="Grigoriev I.V."/>
        </authorList>
    </citation>
    <scope>NUCLEOTIDE SEQUENCE [LARGE SCALE GENOMIC DNA]</scope>
    <source>
        <strain evidence="2">CSF55</strain>
    </source>
</reference>
<dbReference type="AlphaFoldDB" id="A0A4P9YFS5"/>
<organism evidence="1 2">
    <name type="scientific">Rozella allomycis (strain CSF55)</name>
    <dbReference type="NCBI Taxonomy" id="988480"/>
    <lineage>
        <taxon>Eukaryota</taxon>
        <taxon>Fungi</taxon>
        <taxon>Fungi incertae sedis</taxon>
        <taxon>Cryptomycota</taxon>
        <taxon>Cryptomycota incertae sedis</taxon>
        <taxon>Rozella</taxon>
    </lineage>
</organism>